<gene>
    <name evidence="1" type="ORF">PVE99_02745</name>
</gene>
<comment type="caution">
    <text evidence="1">The sequence shown here is derived from an EMBL/GenBank/DDBJ whole genome shotgun (WGS) entry which is preliminary data.</text>
</comment>
<proteinExistence type="predicted"/>
<accession>A0ABD4WMA7</accession>
<organism evidence="1 2">
    <name type="scientific">Priestia megaterium</name>
    <name type="common">Bacillus megaterium</name>
    <dbReference type="NCBI Taxonomy" id="1404"/>
    <lineage>
        <taxon>Bacteria</taxon>
        <taxon>Bacillati</taxon>
        <taxon>Bacillota</taxon>
        <taxon>Bacilli</taxon>
        <taxon>Bacillales</taxon>
        <taxon>Bacillaceae</taxon>
        <taxon>Priestia</taxon>
    </lineage>
</organism>
<name>A0ABD4WMA7_PRIMG</name>
<sequence>MSIQNKVVLEPPQVKNGNKLYCHFSCSGKVGRYFKEKTFYMETNENIDSVPKSILLIPALSNICPVAWIAGADIYVEEIDQQFLEALNVLKNSFQKLYPKHSFKGDIKYKKIKKNKGYGKKKSGLFFSGGVDSIASYIRKSQENPYLLTVRGADIPLSEKEGWNKVKNHTKQFAKEHRLTPFFIQTNLRSFLNESNLNKDYAKQGLRGWWGGIQHGLGLVGLSAPLSFIKGMNKIHFASTPLLSNNNNLYSTSWGSHPLIENNIKWGETKVILDGTKLNRFDKIKIITDYIKKKGSKLQLRVCWESKNGQNCGKCEKCARTMANLLSEGVNPSNHGFQMNQKLLQYMKKNKKSFMKLNKAQWKILQKKLSSKMPDKSSEYYHFCQWIVKVNFQRRRKDFFS</sequence>
<dbReference type="AlphaFoldDB" id="A0ABD4WMA7"/>
<dbReference type="RefSeq" id="WP_098901179.1">
    <property type="nucleotide sequence ID" value="NZ_JARAOX010000103.1"/>
</dbReference>
<evidence type="ECO:0000313" key="1">
    <source>
        <dbReference type="EMBL" id="MDD9781349.1"/>
    </source>
</evidence>
<dbReference type="EMBL" id="JARAOX010000103">
    <property type="protein sequence ID" value="MDD9781349.1"/>
    <property type="molecule type" value="Genomic_DNA"/>
</dbReference>
<evidence type="ECO:0000313" key="2">
    <source>
        <dbReference type="Proteomes" id="UP001213771"/>
    </source>
</evidence>
<evidence type="ECO:0008006" key="3">
    <source>
        <dbReference type="Google" id="ProtNLM"/>
    </source>
</evidence>
<protein>
    <recommendedName>
        <fullName evidence="3">7-cyano-7-deazaguanine synthase</fullName>
    </recommendedName>
</protein>
<reference evidence="1 2" key="1">
    <citation type="submission" date="2023-02" db="EMBL/GenBank/DDBJ databases">
        <authorList>
            <person name="Olszewska D."/>
        </authorList>
    </citation>
    <scope>NUCLEOTIDE SEQUENCE [LARGE SCALE GENOMIC DNA]</scope>
    <source>
        <strain evidence="1 2">FDU301</strain>
    </source>
</reference>
<dbReference type="Proteomes" id="UP001213771">
    <property type="component" value="Unassembled WGS sequence"/>
</dbReference>